<keyword evidence="1" id="KW-1133">Transmembrane helix</keyword>
<gene>
    <name evidence="3" type="ORF">CFL01nite_19150</name>
    <name evidence="2" type="ORF">CFLV_11730</name>
</gene>
<dbReference type="AlphaFoldDB" id="A0A1L7CPI0"/>
<dbReference type="EMBL" id="BJNB01000034">
    <property type="protein sequence ID" value="GEB98420.1"/>
    <property type="molecule type" value="Genomic_DNA"/>
</dbReference>
<dbReference type="RefSeq" id="WP_075730677.1">
    <property type="nucleotide sequence ID" value="NZ_BJNB01000034.1"/>
</dbReference>
<keyword evidence="4" id="KW-1185">Reference proteome</keyword>
<feature type="transmembrane region" description="Helical" evidence="1">
    <location>
        <begin position="34"/>
        <end position="52"/>
    </location>
</feature>
<accession>A0A1L7CPI0</accession>
<reference evidence="2 4" key="1">
    <citation type="submission" date="2014-08" db="EMBL/GenBank/DDBJ databases">
        <title>Complete genome sequence of Corynebacterium flavescens OJ8(T)(=DSM 20296(T)), isolated from cheese.</title>
        <authorList>
            <person name="Ruckert C."/>
            <person name="Albersmeier A."/>
            <person name="Winkler A."/>
            <person name="Kalinowski J."/>
        </authorList>
    </citation>
    <scope>NUCLEOTIDE SEQUENCE [LARGE SCALE GENOMIC DNA]</scope>
    <source>
        <strain evidence="2 4">OJ8</strain>
    </source>
</reference>
<dbReference type="EMBL" id="CP009246">
    <property type="protein sequence ID" value="APT87754.1"/>
    <property type="molecule type" value="Genomic_DNA"/>
</dbReference>
<dbReference type="KEGG" id="cfc:CFLV_11730"/>
<dbReference type="InterPro" id="IPR021414">
    <property type="entry name" value="DUF3054"/>
</dbReference>
<reference evidence="3 5" key="2">
    <citation type="submission" date="2019-06" db="EMBL/GenBank/DDBJ databases">
        <title>Whole genome shotgun sequence of Corynebacterium flavescens NBRC 14136.</title>
        <authorList>
            <person name="Hosoyama A."/>
            <person name="Uohara A."/>
            <person name="Ohji S."/>
            <person name="Ichikawa N."/>
        </authorList>
    </citation>
    <scope>NUCLEOTIDE SEQUENCE [LARGE SCALE GENOMIC DNA]</scope>
    <source>
        <strain evidence="3 5">NBRC 14136</strain>
    </source>
</reference>
<dbReference type="Proteomes" id="UP000185479">
    <property type="component" value="Chromosome"/>
</dbReference>
<keyword evidence="1" id="KW-0812">Transmembrane</keyword>
<protein>
    <submittedName>
        <fullName evidence="2">Membrane protein</fullName>
    </submittedName>
</protein>
<evidence type="ECO:0000313" key="3">
    <source>
        <dbReference type="EMBL" id="GEB98420.1"/>
    </source>
</evidence>
<evidence type="ECO:0000313" key="2">
    <source>
        <dbReference type="EMBL" id="APT87754.1"/>
    </source>
</evidence>
<dbReference type="Proteomes" id="UP000315353">
    <property type="component" value="Unassembled WGS sequence"/>
</dbReference>
<evidence type="ECO:0000313" key="4">
    <source>
        <dbReference type="Proteomes" id="UP000185479"/>
    </source>
</evidence>
<dbReference type="GeneID" id="82881344"/>
<organism evidence="2 4">
    <name type="scientific">Corynebacterium flavescens</name>
    <dbReference type="NCBI Taxonomy" id="28028"/>
    <lineage>
        <taxon>Bacteria</taxon>
        <taxon>Bacillati</taxon>
        <taxon>Actinomycetota</taxon>
        <taxon>Actinomycetes</taxon>
        <taxon>Mycobacteriales</taxon>
        <taxon>Corynebacteriaceae</taxon>
        <taxon>Corynebacterium</taxon>
    </lineage>
</organism>
<dbReference type="OrthoDB" id="3698172at2"/>
<proteinExistence type="predicted"/>
<sequence length="116" mass="12675">MRIAPVIDILALVIFAIAARLAHGGLSLTSFIDAFWPWTVGALLGWVIILLLPPRGKWAEGIIVWVSAIIGGMALWVLVNGRLPHWSFLIVATTMSALFLFGWRAFDRKKPAAAAL</sequence>
<keyword evidence="1" id="KW-0472">Membrane</keyword>
<name>A0A1L7CPI0_CORFL</name>
<dbReference type="Pfam" id="PF11255">
    <property type="entry name" value="DUF3054"/>
    <property type="match status" value="1"/>
</dbReference>
<dbReference type="STRING" id="28028.CFLV_11730"/>
<feature type="transmembrane region" description="Helical" evidence="1">
    <location>
        <begin position="85"/>
        <end position="106"/>
    </location>
</feature>
<feature type="transmembrane region" description="Helical" evidence="1">
    <location>
        <begin position="59"/>
        <end position="79"/>
    </location>
</feature>
<evidence type="ECO:0000256" key="1">
    <source>
        <dbReference type="SAM" id="Phobius"/>
    </source>
</evidence>
<evidence type="ECO:0000313" key="5">
    <source>
        <dbReference type="Proteomes" id="UP000315353"/>
    </source>
</evidence>